<dbReference type="SUPFAM" id="SSF55785">
    <property type="entry name" value="PYP-like sensor domain (PAS domain)"/>
    <property type="match status" value="4"/>
</dbReference>
<dbReference type="PROSITE" id="PS50109">
    <property type="entry name" value="HIS_KIN"/>
    <property type="match status" value="1"/>
</dbReference>
<dbReference type="InterPro" id="IPR000700">
    <property type="entry name" value="PAS-assoc_C"/>
</dbReference>
<dbReference type="RefSeq" id="WP_378078256.1">
    <property type="nucleotide sequence ID" value="NZ_JBHTMK010000005.1"/>
</dbReference>
<feature type="domain" description="PAC" evidence="11">
    <location>
        <begin position="669"/>
        <end position="721"/>
    </location>
</feature>
<dbReference type="SUPFAM" id="SSF47384">
    <property type="entry name" value="Homodimeric domain of signal transducing histidine kinase"/>
    <property type="match status" value="1"/>
</dbReference>
<dbReference type="SMART" id="SM00388">
    <property type="entry name" value="HisKA"/>
    <property type="match status" value="1"/>
</dbReference>
<dbReference type="SMART" id="SM00091">
    <property type="entry name" value="PAS"/>
    <property type="match status" value="4"/>
</dbReference>
<dbReference type="Gene3D" id="3.30.450.40">
    <property type="match status" value="2"/>
</dbReference>
<dbReference type="Gene3D" id="3.30.565.10">
    <property type="entry name" value="Histidine kinase-like ATPase, C-terminal domain"/>
    <property type="match status" value="1"/>
</dbReference>
<dbReference type="Pfam" id="PF01590">
    <property type="entry name" value="GAF"/>
    <property type="match status" value="1"/>
</dbReference>
<dbReference type="SMART" id="SM00387">
    <property type="entry name" value="HATPase_c"/>
    <property type="match status" value="1"/>
</dbReference>
<dbReference type="PROSITE" id="PS50113">
    <property type="entry name" value="PAC"/>
    <property type="match status" value="3"/>
</dbReference>
<evidence type="ECO:0000259" key="9">
    <source>
        <dbReference type="PROSITE" id="PS50109"/>
    </source>
</evidence>
<dbReference type="Gene3D" id="1.10.287.130">
    <property type="match status" value="1"/>
</dbReference>
<evidence type="ECO:0000256" key="7">
    <source>
        <dbReference type="ARBA" id="ARBA00023012"/>
    </source>
</evidence>
<evidence type="ECO:0000259" key="10">
    <source>
        <dbReference type="PROSITE" id="PS50112"/>
    </source>
</evidence>
<reference evidence="13" key="1">
    <citation type="journal article" date="2019" name="Int. J. Syst. Evol. Microbiol.">
        <title>The Global Catalogue of Microorganisms (GCM) 10K type strain sequencing project: providing services to taxonomists for standard genome sequencing and annotation.</title>
        <authorList>
            <consortium name="The Broad Institute Genomics Platform"/>
            <consortium name="The Broad Institute Genome Sequencing Center for Infectious Disease"/>
            <person name="Wu L."/>
            <person name="Ma J."/>
        </authorList>
    </citation>
    <scope>NUCLEOTIDE SEQUENCE [LARGE SCALE GENOMIC DNA]</scope>
    <source>
        <strain evidence="13">CCM 7526</strain>
    </source>
</reference>
<dbReference type="InterPro" id="IPR003018">
    <property type="entry name" value="GAF"/>
</dbReference>
<keyword evidence="7" id="KW-0902">Two-component regulatory system</keyword>
<dbReference type="InterPro" id="IPR000014">
    <property type="entry name" value="PAS"/>
</dbReference>
<dbReference type="PANTHER" id="PTHR43304:SF1">
    <property type="entry name" value="PAC DOMAIN-CONTAINING PROTEIN"/>
    <property type="match status" value="1"/>
</dbReference>
<feature type="region of interest" description="Disordered" evidence="8">
    <location>
        <begin position="1089"/>
        <end position="1129"/>
    </location>
</feature>
<dbReference type="InterPro" id="IPR013655">
    <property type="entry name" value="PAS_fold_3"/>
</dbReference>
<evidence type="ECO:0000313" key="13">
    <source>
        <dbReference type="Proteomes" id="UP001597183"/>
    </source>
</evidence>
<dbReference type="PROSITE" id="PS50112">
    <property type="entry name" value="PAS"/>
    <property type="match status" value="2"/>
</dbReference>
<dbReference type="InterPro" id="IPR003594">
    <property type="entry name" value="HATPase_dom"/>
</dbReference>
<accession>A0ABW4A1V5</accession>
<dbReference type="PRINTS" id="PR00344">
    <property type="entry name" value="BCTRLSENSOR"/>
</dbReference>
<keyword evidence="6" id="KW-0418">Kinase</keyword>
<gene>
    <name evidence="12" type="ORF">ACFQ5G_03770</name>
</gene>
<dbReference type="SUPFAM" id="SSF55874">
    <property type="entry name" value="ATPase domain of HSP90 chaperone/DNA topoisomerase II/histidine kinase"/>
    <property type="match status" value="1"/>
</dbReference>
<feature type="domain" description="PAS" evidence="10">
    <location>
        <begin position="176"/>
        <end position="247"/>
    </location>
</feature>
<protein>
    <recommendedName>
        <fullName evidence="3">histidine kinase</fullName>
        <ecNumber evidence="3">2.7.13.3</ecNumber>
    </recommendedName>
</protein>
<dbReference type="Pfam" id="PF00989">
    <property type="entry name" value="PAS"/>
    <property type="match status" value="1"/>
</dbReference>
<dbReference type="InterPro" id="IPR013656">
    <property type="entry name" value="PAS_4"/>
</dbReference>
<dbReference type="Pfam" id="PF00512">
    <property type="entry name" value="HisKA"/>
    <property type="match status" value="1"/>
</dbReference>
<proteinExistence type="predicted"/>
<keyword evidence="5" id="KW-0808">Transferase</keyword>
<feature type="domain" description="PAC" evidence="11">
    <location>
        <begin position="795"/>
        <end position="847"/>
    </location>
</feature>
<keyword evidence="4" id="KW-0597">Phosphoprotein</keyword>
<dbReference type="CDD" id="cd00130">
    <property type="entry name" value="PAS"/>
    <property type="match status" value="4"/>
</dbReference>
<evidence type="ECO:0000313" key="12">
    <source>
        <dbReference type="EMBL" id="MFD1364461.1"/>
    </source>
</evidence>
<evidence type="ECO:0000259" key="11">
    <source>
        <dbReference type="PROSITE" id="PS50113"/>
    </source>
</evidence>
<dbReference type="InterPro" id="IPR003661">
    <property type="entry name" value="HisK_dim/P_dom"/>
</dbReference>
<dbReference type="InterPro" id="IPR005467">
    <property type="entry name" value="His_kinase_dom"/>
</dbReference>
<evidence type="ECO:0000256" key="8">
    <source>
        <dbReference type="SAM" id="MobiDB-lite"/>
    </source>
</evidence>
<comment type="subcellular location">
    <subcellularLocation>
        <location evidence="2">Cell membrane</location>
    </subcellularLocation>
</comment>
<evidence type="ECO:0000256" key="2">
    <source>
        <dbReference type="ARBA" id="ARBA00004236"/>
    </source>
</evidence>
<dbReference type="Pfam" id="PF02518">
    <property type="entry name" value="HATPase_c"/>
    <property type="match status" value="1"/>
</dbReference>
<dbReference type="CDD" id="cd00082">
    <property type="entry name" value="HisKA"/>
    <property type="match status" value="1"/>
</dbReference>
<dbReference type="NCBIfam" id="TIGR00229">
    <property type="entry name" value="sensory_box"/>
    <property type="match status" value="3"/>
</dbReference>
<dbReference type="InterPro" id="IPR013767">
    <property type="entry name" value="PAS_fold"/>
</dbReference>
<dbReference type="InterPro" id="IPR004358">
    <property type="entry name" value="Sig_transdc_His_kin-like_C"/>
</dbReference>
<dbReference type="SUPFAM" id="SSF55781">
    <property type="entry name" value="GAF domain-like"/>
    <property type="match status" value="2"/>
</dbReference>
<organism evidence="12 13">
    <name type="scientific">Actinoplanes sichuanensis</name>
    <dbReference type="NCBI Taxonomy" id="512349"/>
    <lineage>
        <taxon>Bacteria</taxon>
        <taxon>Bacillati</taxon>
        <taxon>Actinomycetota</taxon>
        <taxon>Actinomycetes</taxon>
        <taxon>Micromonosporales</taxon>
        <taxon>Micromonosporaceae</taxon>
        <taxon>Actinoplanes</taxon>
    </lineage>
</organism>
<dbReference type="Gene3D" id="3.30.450.20">
    <property type="entry name" value="PAS domain"/>
    <property type="match status" value="4"/>
</dbReference>
<feature type="domain" description="PAS" evidence="10">
    <location>
        <begin position="722"/>
        <end position="792"/>
    </location>
</feature>
<evidence type="ECO:0000256" key="1">
    <source>
        <dbReference type="ARBA" id="ARBA00000085"/>
    </source>
</evidence>
<dbReference type="PANTHER" id="PTHR43304">
    <property type="entry name" value="PHYTOCHROME-LIKE PROTEIN CPH1"/>
    <property type="match status" value="1"/>
</dbReference>
<evidence type="ECO:0000256" key="3">
    <source>
        <dbReference type="ARBA" id="ARBA00012438"/>
    </source>
</evidence>
<dbReference type="EMBL" id="JBHTMK010000005">
    <property type="protein sequence ID" value="MFD1364461.1"/>
    <property type="molecule type" value="Genomic_DNA"/>
</dbReference>
<dbReference type="Proteomes" id="UP001597183">
    <property type="component" value="Unassembled WGS sequence"/>
</dbReference>
<dbReference type="InterPro" id="IPR029016">
    <property type="entry name" value="GAF-like_dom_sf"/>
</dbReference>
<feature type="domain" description="Histidine kinase" evidence="9">
    <location>
        <begin position="879"/>
        <end position="1086"/>
    </location>
</feature>
<feature type="domain" description="PAC" evidence="11">
    <location>
        <begin position="550"/>
        <end position="600"/>
    </location>
</feature>
<keyword evidence="13" id="KW-1185">Reference proteome</keyword>
<dbReference type="InterPro" id="IPR036890">
    <property type="entry name" value="HATPase_C_sf"/>
</dbReference>
<comment type="catalytic activity">
    <reaction evidence="1">
        <text>ATP + protein L-histidine = ADP + protein N-phospho-L-histidine.</text>
        <dbReference type="EC" id="2.7.13.3"/>
    </reaction>
</comment>
<name>A0ABW4A1V5_9ACTN</name>
<evidence type="ECO:0000256" key="6">
    <source>
        <dbReference type="ARBA" id="ARBA00022777"/>
    </source>
</evidence>
<dbReference type="Pfam" id="PF08448">
    <property type="entry name" value="PAS_4"/>
    <property type="match status" value="2"/>
</dbReference>
<evidence type="ECO:0000256" key="4">
    <source>
        <dbReference type="ARBA" id="ARBA00022553"/>
    </source>
</evidence>
<dbReference type="InterPro" id="IPR052162">
    <property type="entry name" value="Sensor_kinase/Photoreceptor"/>
</dbReference>
<dbReference type="EC" id="2.7.13.3" evidence="3"/>
<dbReference type="InterPro" id="IPR001610">
    <property type="entry name" value="PAC"/>
</dbReference>
<dbReference type="SMART" id="SM00086">
    <property type="entry name" value="PAC"/>
    <property type="match status" value="4"/>
</dbReference>
<evidence type="ECO:0000256" key="5">
    <source>
        <dbReference type="ARBA" id="ARBA00022679"/>
    </source>
</evidence>
<comment type="caution">
    <text evidence="12">The sequence shown here is derived from an EMBL/GenBank/DDBJ whole genome shotgun (WGS) entry which is preliminary data.</text>
</comment>
<dbReference type="SMART" id="SM00065">
    <property type="entry name" value="GAF"/>
    <property type="match status" value="2"/>
</dbReference>
<dbReference type="InterPro" id="IPR036097">
    <property type="entry name" value="HisK_dim/P_sf"/>
</dbReference>
<dbReference type="InterPro" id="IPR035965">
    <property type="entry name" value="PAS-like_dom_sf"/>
</dbReference>
<dbReference type="Pfam" id="PF08447">
    <property type="entry name" value="PAS_3"/>
    <property type="match status" value="1"/>
</dbReference>
<sequence length="1129" mass="121592">MQKPVVGSAVTDERRLAALAATGLIDAPASPVLDHLIGLAARLLNTPVTLVSLVDAQRQCLVSQVGLTEPLLSQRQTPLSHSYCQYVVDSGEPLVVADAREHPLLRDNPAIVEYDAIAYAGVPLCAPGGLVLGTLCAVDTEVRHWSDADVAILRDLATAAAAEVAARIAAHDAAQTATRTQQILDSALDAFVAVDAGGDVTGWNATAERMFGWTAAEALGHPIAELMIPERYRHAHTTGLSRVAAGGPSTLTGQRVQVQAVHRDGREFPIELALSVLAQPGGPEFHAFIRDVTTMRRSETLRRLEYTVAGTLAAARSATLAADAVVTCVREGLDWPYVEYWHLDTTGTQLTRLASCSRHDLSTAPMHTITAFDRGDGMVGQVWAQGAAQWVDDFPHSGLRRANAAATVGLMTAVAVPVRNGTDVVGVLTAFDRRRRDADPELLACLETVAAHIGQYVHRRRAEDLELQLASARRDFDRVVANLSDYLWTVAIDPHGAVRMVYASPTGDAIFGGPPPTDGDLATALAAMVHPDDRPAFDAFHARVSAAQSADIECRLIGADGVTRWVWTRAVPRCDVDVLYIDGVCTDVTDRHHAQAKLRQQADLLDLAPIAVIVRDLDSRVTFWNRGAETTYGWGADAARDKITHRLLDTRFPAGRELVDAALQHDGHWEGEVEHLRRDGTRITVLSRQAVQYDDDGRPAAILEINLDVSRSKLAERRLAENEQRLRSQFTLSTIGQATLALDGTLLQVNPALAHMLAHPVSDLHGRLLDEFTHPDDRAALTRAAAHLLAEDSIVDLQQRLLHADGRIVDAYLGMSLVRDADGHPVSVVAVVQDITSRLAAERDRDAAAAQLACRNADLQDSNTQLAAANALKLDLMGMLSHEIGTPLTAITGYAEALLDTADTLDRMQRKSADAIARAARRLELLRREILTMCTLDAGRLHADPEPVALATALAEAVNGLDLSVPVSCPPDLHVLVHPSHLQQIVTNFCTNAIKYAGGVTAITVEHNDDTAVIAVHDHGPGIPEQLRPRLFDRYTRAADTAKTVNGHGLGLYIVKSLAEANHGTVAHQPGRPTGSTFTLTLPILASTMPRPPHPPGLDATQHSQNGPPLRRGNTPLEIKSQGAVTLDC</sequence>
<dbReference type="Pfam" id="PF13185">
    <property type="entry name" value="GAF_2"/>
    <property type="match status" value="1"/>
</dbReference>